<feature type="region of interest" description="Disordered" evidence="3">
    <location>
        <begin position="29"/>
        <end position="62"/>
    </location>
</feature>
<feature type="region of interest" description="Disordered" evidence="3">
    <location>
        <begin position="154"/>
        <end position="539"/>
    </location>
</feature>
<accession>A0ABQ9NUY0</accession>
<feature type="compositionally biased region" description="Low complexity" evidence="3">
    <location>
        <begin position="316"/>
        <end position="331"/>
    </location>
</feature>
<dbReference type="SMART" id="SM00360">
    <property type="entry name" value="RRM"/>
    <property type="match status" value="1"/>
</dbReference>
<keyword evidence="5" id="KW-0396">Initiation factor</keyword>
<sequence length="539" mass="58560">MAPAKAKPQKMSLGDFLGDKVGSWADEMEDMPVASSDSRATGYGGERRTFSSAPSFGGDRGFDRGSDRLGGYAVREQLPLPTKPPYTAHLGNLSFDATEGDVQDFFAACQVNSVRIIEDKMERKPKGFGYVEFGTLDGLKKALDLSGTQFQGRNIRVTVADPPKDRPEGREINDWTRKGPLPDLPNARRTSERGGGYRAFDAGSDAGSERGERRRPPPFEGDGKVRDFGNWERKGPLSPVPPTGGPMRDGGRLRSRDGPPVERRNSPSWGEGRSQDGSRPPRREFQERPAYDRQPTAPELDNQWRSRMKPDAPAKSPGATPETSTPSSPAATPAPPTQRPRLNLAKRTVSEAQPTAESGSSDSKASPFGAAKPIDTASREKEVEEKRQLAIRQKKEADDKAREERRAKEAAAKAEKANASQEGSKDGTQEESKENGGGSPPAEKNYEILRRMEKSGEGNVEEEEAENSANGAIVDDQSVKPKEIVRDPKKDQGTWRRKPSAPTANATGTAEGLEEEGWSTVSSKPKNSRRGGRHGAVAS</sequence>
<keyword evidence="5" id="KW-0648">Protein biosynthesis</keyword>
<dbReference type="InterPro" id="IPR000504">
    <property type="entry name" value="RRM_dom"/>
</dbReference>
<feature type="compositionally biased region" description="Basic and acidic residues" evidence="3">
    <location>
        <begin position="273"/>
        <end position="291"/>
    </location>
</feature>
<dbReference type="EMBL" id="JAPDRL010000026">
    <property type="protein sequence ID" value="KAJ9665743.1"/>
    <property type="molecule type" value="Genomic_DNA"/>
</dbReference>
<dbReference type="Gene3D" id="3.30.70.330">
    <property type="match status" value="1"/>
</dbReference>
<keyword evidence="6" id="KW-1185">Reference proteome</keyword>
<reference evidence="5" key="1">
    <citation type="submission" date="2022-10" db="EMBL/GenBank/DDBJ databases">
        <title>Culturing micro-colonial fungi from biological soil crusts in the Mojave desert and describing Neophaeococcomyces mojavensis, and introducing the new genera and species Taxawa tesnikishii.</title>
        <authorList>
            <person name="Kurbessoian T."/>
            <person name="Stajich J.E."/>
        </authorList>
    </citation>
    <scope>NUCLEOTIDE SEQUENCE</scope>
    <source>
        <strain evidence="5">TK_1</strain>
    </source>
</reference>
<dbReference type="SUPFAM" id="SSF54928">
    <property type="entry name" value="RNA-binding domain, RBD"/>
    <property type="match status" value="1"/>
</dbReference>
<keyword evidence="1 2" id="KW-0694">RNA-binding</keyword>
<feature type="domain" description="RRM" evidence="4">
    <location>
        <begin position="86"/>
        <end position="162"/>
    </location>
</feature>
<dbReference type="GO" id="GO:0003743">
    <property type="term" value="F:translation initiation factor activity"/>
    <property type="evidence" value="ECO:0007669"/>
    <property type="project" value="UniProtKB-KW"/>
</dbReference>
<evidence type="ECO:0000313" key="5">
    <source>
        <dbReference type="EMBL" id="KAJ9665743.1"/>
    </source>
</evidence>
<dbReference type="Proteomes" id="UP001172684">
    <property type="component" value="Unassembled WGS sequence"/>
</dbReference>
<feature type="compositionally biased region" description="Basic and acidic residues" evidence="3">
    <location>
        <begin position="477"/>
        <end position="494"/>
    </location>
</feature>
<feature type="compositionally biased region" description="Basic and acidic residues" evidence="3">
    <location>
        <begin position="162"/>
        <end position="177"/>
    </location>
</feature>
<name>A0ABQ9NUY0_9PEZI</name>
<evidence type="ECO:0000256" key="3">
    <source>
        <dbReference type="SAM" id="MobiDB-lite"/>
    </source>
</evidence>
<dbReference type="Pfam" id="PF00076">
    <property type="entry name" value="RRM_1"/>
    <property type="match status" value="1"/>
</dbReference>
<evidence type="ECO:0000256" key="2">
    <source>
        <dbReference type="PROSITE-ProRule" id="PRU00176"/>
    </source>
</evidence>
<feature type="compositionally biased region" description="Polar residues" evidence="3">
    <location>
        <begin position="350"/>
        <end position="364"/>
    </location>
</feature>
<evidence type="ECO:0000313" key="6">
    <source>
        <dbReference type="Proteomes" id="UP001172684"/>
    </source>
</evidence>
<gene>
    <name evidence="5" type="primary">TIF3</name>
    <name evidence="5" type="ORF">H2201_004230</name>
</gene>
<feature type="compositionally biased region" description="Basic and acidic residues" evidence="3">
    <location>
        <begin position="444"/>
        <end position="456"/>
    </location>
</feature>
<organism evidence="5 6">
    <name type="scientific">Coniosporium apollinis</name>
    <dbReference type="NCBI Taxonomy" id="61459"/>
    <lineage>
        <taxon>Eukaryota</taxon>
        <taxon>Fungi</taxon>
        <taxon>Dikarya</taxon>
        <taxon>Ascomycota</taxon>
        <taxon>Pezizomycotina</taxon>
        <taxon>Dothideomycetes</taxon>
        <taxon>Dothideomycetes incertae sedis</taxon>
        <taxon>Coniosporium</taxon>
    </lineage>
</organism>
<feature type="compositionally biased region" description="Basic and acidic residues" evidence="3">
    <location>
        <begin position="423"/>
        <end position="434"/>
    </location>
</feature>
<proteinExistence type="predicted"/>
<dbReference type="InterPro" id="IPR035979">
    <property type="entry name" value="RBD_domain_sf"/>
</dbReference>
<evidence type="ECO:0000256" key="1">
    <source>
        <dbReference type="ARBA" id="ARBA00022884"/>
    </source>
</evidence>
<dbReference type="PANTHER" id="PTHR23236">
    <property type="entry name" value="EUKARYOTIC TRANSLATION INITIATION FACTOR 4B/4H"/>
    <property type="match status" value="1"/>
</dbReference>
<dbReference type="PANTHER" id="PTHR23236:SF11">
    <property type="entry name" value="EUKARYOTIC TRANSLATION INITIATION FACTOR 4H"/>
    <property type="match status" value="1"/>
</dbReference>
<feature type="compositionally biased region" description="Basic and acidic residues" evidence="3">
    <location>
        <begin position="302"/>
        <end position="312"/>
    </location>
</feature>
<dbReference type="PROSITE" id="PS50102">
    <property type="entry name" value="RRM"/>
    <property type="match status" value="1"/>
</dbReference>
<dbReference type="InterPro" id="IPR012677">
    <property type="entry name" value="Nucleotide-bd_a/b_plait_sf"/>
</dbReference>
<evidence type="ECO:0000259" key="4">
    <source>
        <dbReference type="PROSITE" id="PS50102"/>
    </source>
</evidence>
<protein>
    <submittedName>
        <fullName evidence="5">Eukaryotic translation initiation factor 4B</fullName>
    </submittedName>
</protein>
<feature type="compositionally biased region" description="Basic and acidic residues" evidence="3">
    <location>
        <begin position="207"/>
        <end position="235"/>
    </location>
</feature>
<comment type="caution">
    <text evidence="5">The sequence shown here is derived from an EMBL/GenBank/DDBJ whole genome shotgun (WGS) entry which is preliminary data.</text>
</comment>
<feature type="compositionally biased region" description="Basic and acidic residues" evidence="3">
    <location>
        <begin position="377"/>
        <end position="416"/>
    </location>
</feature>
<feature type="compositionally biased region" description="Basic and acidic residues" evidence="3">
    <location>
        <begin position="249"/>
        <end position="265"/>
    </location>
</feature>